<name>A0A3B6J0F7_WHEAT</name>
<proteinExistence type="predicted"/>
<dbReference type="EnsemblPlants" id="TraesCS4B02G384200.1">
    <property type="protein sequence ID" value="TraesCS4B02G384200.1"/>
    <property type="gene ID" value="TraesCS4B02G384200"/>
</dbReference>
<dbReference type="RefSeq" id="XP_044367287.1">
    <property type="nucleotide sequence ID" value="XM_044511352.1"/>
</dbReference>
<dbReference type="PROSITE" id="PS50850">
    <property type="entry name" value="MFS"/>
    <property type="match status" value="1"/>
</dbReference>
<feature type="transmembrane region" description="Helical" evidence="6">
    <location>
        <begin position="147"/>
        <end position="169"/>
    </location>
</feature>
<dbReference type="OMA" id="FCFTASK"/>
<feature type="transmembrane region" description="Helical" evidence="6">
    <location>
        <begin position="460"/>
        <end position="479"/>
    </location>
</feature>
<dbReference type="OrthoDB" id="4139357at2759"/>
<dbReference type="PANTHER" id="PTHR23511:SF5">
    <property type="entry name" value="MAJOR FACILITATOR-TYPE TRANSPORTER HXNZ-RELATED"/>
    <property type="match status" value="1"/>
</dbReference>
<dbReference type="PANTHER" id="PTHR23511">
    <property type="entry name" value="SYNAPTIC VESICLE GLYCOPROTEIN 2"/>
    <property type="match status" value="1"/>
</dbReference>
<feature type="transmembrane region" description="Helical" evidence="6">
    <location>
        <begin position="429"/>
        <end position="448"/>
    </location>
</feature>
<keyword evidence="2" id="KW-0813">Transport</keyword>
<dbReference type="Proteomes" id="UP000019116">
    <property type="component" value="Chromosome 4B"/>
</dbReference>
<feature type="transmembrane region" description="Helical" evidence="6">
    <location>
        <begin position="61"/>
        <end position="80"/>
    </location>
</feature>
<reference evidence="8" key="2">
    <citation type="submission" date="2018-10" db="UniProtKB">
        <authorList>
            <consortium name="EnsemblPlants"/>
        </authorList>
    </citation>
    <scope>IDENTIFICATION</scope>
</reference>
<evidence type="ECO:0000259" key="7">
    <source>
        <dbReference type="PROSITE" id="PS50850"/>
    </source>
</evidence>
<dbReference type="InterPro" id="IPR036259">
    <property type="entry name" value="MFS_trans_sf"/>
</dbReference>
<evidence type="ECO:0000256" key="4">
    <source>
        <dbReference type="ARBA" id="ARBA00022989"/>
    </source>
</evidence>
<dbReference type="SUPFAM" id="SSF103473">
    <property type="entry name" value="MFS general substrate transporter"/>
    <property type="match status" value="1"/>
</dbReference>
<comment type="subcellular location">
    <subcellularLocation>
        <location evidence="1">Membrane</location>
        <topology evidence="1">Multi-pass membrane protein</topology>
    </subcellularLocation>
</comment>
<dbReference type="Gramene" id="TraesCS4B03G0981000.1">
    <property type="protein sequence ID" value="TraesCS4B03G0981000.1.CDS"/>
    <property type="gene ID" value="TraesCS4B03G0981000"/>
</dbReference>
<feature type="transmembrane region" description="Helical" evidence="6">
    <location>
        <begin position="369"/>
        <end position="387"/>
    </location>
</feature>
<accession>A0A3B6J0F7</accession>
<dbReference type="GO" id="GO:0022857">
    <property type="term" value="F:transmembrane transporter activity"/>
    <property type="evidence" value="ECO:0007669"/>
    <property type="project" value="InterPro"/>
</dbReference>
<reference evidence="8" key="1">
    <citation type="submission" date="2018-08" db="EMBL/GenBank/DDBJ databases">
        <authorList>
            <person name="Rossello M."/>
        </authorList>
    </citation>
    <scope>NUCLEOTIDE SEQUENCE [LARGE SCALE GENOMIC DNA]</scope>
    <source>
        <strain evidence="8">cv. Chinese Spring</strain>
    </source>
</reference>
<evidence type="ECO:0000256" key="6">
    <source>
        <dbReference type="SAM" id="Phobius"/>
    </source>
</evidence>
<feature type="transmembrane region" description="Helical" evidence="6">
    <location>
        <begin position="114"/>
        <end position="135"/>
    </location>
</feature>
<feature type="transmembrane region" description="Helical" evidence="6">
    <location>
        <begin position="89"/>
        <end position="108"/>
    </location>
</feature>
<keyword evidence="4 6" id="KW-1133">Transmembrane helix</keyword>
<keyword evidence="5 6" id="KW-0472">Membrane</keyword>
<dbReference type="Gene3D" id="1.20.1250.20">
    <property type="entry name" value="MFS general substrate transporter like domains"/>
    <property type="match status" value="1"/>
</dbReference>
<dbReference type="Pfam" id="PF00083">
    <property type="entry name" value="Sugar_tr"/>
    <property type="match status" value="2"/>
</dbReference>
<gene>
    <name evidence="8" type="primary">LOC123089765</name>
</gene>
<feature type="domain" description="Major facilitator superfamily (MFS) profile" evidence="7">
    <location>
        <begin position="23"/>
        <end position="482"/>
    </location>
</feature>
<evidence type="ECO:0000313" key="9">
    <source>
        <dbReference type="Proteomes" id="UP000019116"/>
    </source>
</evidence>
<dbReference type="InterPro" id="IPR020846">
    <property type="entry name" value="MFS_dom"/>
</dbReference>
<dbReference type="GO" id="GO:0016020">
    <property type="term" value="C:membrane"/>
    <property type="evidence" value="ECO:0007669"/>
    <property type="project" value="UniProtKB-SubCell"/>
</dbReference>
<evidence type="ECO:0000256" key="2">
    <source>
        <dbReference type="ARBA" id="ARBA00022448"/>
    </source>
</evidence>
<sequence length="487" mass="52834">MVETYTTDEALTAVGFGRFQALVLVYAGVGWVAESMELMLLSFVGPMVREEWQVSAQHESLLSSIVFFGMLLGSCAWGFVSDTYGRRTGLLFSTLFTTGMGFVSAFSPNYACLVALRFLVGVGVGGAHVFMSWFLEFVPAHNRGTWMVAFSVFWTLGTVVEASLAWVVVSASLSWRWLLALTALPLLLLLPLFGATPESPRYLCARNKLPEATLVLQRIAAANHAALPPGTLTRLNRGESDYECESETRYHLPLLFLLRGTDNDAAMSSKLRSLLSPDMRRWTLLLWFVFYAQSFVYYGLVLLTSQLVDANTSCPPTVSAVAVLFNGEHHPDDAAAAASLYKDTFVTSFSEIPGLILSAVLVEWFGRKATMSCLLFTCCAFLAPLLLRQSELWTTGLLFGARACAMGSSIVLCLYALGVYPTSVRSTGVGIASAVGKVGGVVCPLVAVGMLRSCHQMEAIIVFGAVLCLAAIACMLFPLDTKGRDIN</sequence>
<feature type="transmembrane region" description="Helical" evidence="6">
    <location>
        <begin position="175"/>
        <end position="193"/>
    </location>
</feature>
<dbReference type="FunFam" id="1.20.1250.20:FF:000232">
    <property type="entry name" value="Organic cation/carnitine transporter 7"/>
    <property type="match status" value="1"/>
</dbReference>
<dbReference type="Gramene" id="TraesCS4B02G384200.1">
    <property type="protein sequence ID" value="TraesCS4B02G384200.1"/>
    <property type="gene ID" value="TraesCS4B02G384200"/>
</dbReference>
<feature type="transmembrane region" description="Helical" evidence="6">
    <location>
        <begin position="21"/>
        <end position="41"/>
    </location>
</feature>
<dbReference type="GeneID" id="123089765"/>
<organism evidence="8">
    <name type="scientific">Triticum aestivum</name>
    <name type="common">Wheat</name>
    <dbReference type="NCBI Taxonomy" id="4565"/>
    <lineage>
        <taxon>Eukaryota</taxon>
        <taxon>Viridiplantae</taxon>
        <taxon>Streptophyta</taxon>
        <taxon>Embryophyta</taxon>
        <taxon>Tracheophyta</taxon>
        <taxon>Spermatophyta</taxon>
        <taxon>Magnoliopsida</taxon>
        <taxon>Liliopsida</taxon>
        <taxon>Poales</taxon>
        <taxon>Poaceae</taxon>
        <taxon>BOP clade</taxon>
        <taxon>Pooideae</taxon>
        <taxon>Triticodae</taxon>
        <taxon>Triticeae</taxon>
        <taxon>Triticinae</taxon>
        <taxon>Triticum</taxon>
    </lineage>
</organism>
<keyword evidence="3 6" id="KW-0812">Transmembrane</keyword>
<dbReference type="STRING" id="4565.A0A3B6J0F7"/>
<feature type="transmembrane region" description="Helical" evidence="6">
    <location>
        <begin position="282"/>
        <end position="303"/>
    </location>
</feature>
<dbReference type="PaxDb" id="4565-Traes_4BL_5B414C2CE.1"/>
<evidence type="ECO:0000256" key="1">
    <source>
        <dbReference type="ARBA" id="ARBA00004141"/>
    </source>
</evidence>
<evidence type="ECO:0000256" key="3">
    <source>
        <dbReference type="ARBA" id="ARBA00022692"/>
    </source>
</evidence>
<dbReference type="InterPro" id="IPR005828">
    <property type="entry name" value="MFS_sugar_transport-like"/>
</dbReference>
<dbReference type="KEGG" id="taes:123089765"/>
<evidence type="ECO:0000313" key="8">
    <source>
        <dbReference type="EnsemblPlants" id="TraesCS4B02G384200.1"/>
    </source>
</evidence>
<feature type="transmembrane region" description="Helical" evidence="6">
    <location>
        <begin position="399"/>
        <end position="417"/>
    </location>
</feature>
<keyword evidence="9" id="KW-1185">Reference proteome</keyword>
<dbReference type="AlphaFoldDB" id="A0A3B6J0F7"/>
<protein>
    <recommendedName>
        <fullName evidence="7">Major facilitator superfamily (MFS) profile domain-containing protein</fullName>
    </recommendedName>
</protein>
<evidence type="ECO:0000256" key="5">
    <source>
        <dbReference type="ARBA" id="ARBA00023136"/>
    </source>
</evidence>